<evidence type="ECO:0008006" key="5">
    <source>
        <dbReference type="Google" id="ProtNLM"/>
    </source>
</evidence>
<dbReference type="EMBL" id="CP058214">
    <property type="protein sequence ID" value="QPC43138.1"/>
    <property type="molecule type" value="Genomic_DNA"/>
</dbReference>
<dbReference type="GO" id="GO:0005886">
    <property type="term" value="C:plasma membrane"/>
    <property type="evidence" value="ECO:0007669"/>
    <property type="project" value="TreeGrafter"/>
</dbReference>
<evidence type="ECO:0000256" key="1">
    <source>
        <dbReference type="SAM" id="Coils"/>
    </source>
</evidence>
<dbReference type="Gene3D" id="1.10.287.1490">
    <property type="match status" value="1"/>
</dbReference>
<keyword evidence="2" id="KW-1133">Transmembrane helix</keyword>
<dbReference type="InterPro" id="IPR050445">
    <property type="entry name" value="Bact_polysacc_biosynth/exp"/>
</dbReference>
<keyword evidence="4" id="KW-1185">Reference proteome</keyword>
<keyword evidence="2" id="KW-0812">Transmembrane</keyword>
<evidence type="ECO:0000256" key="2">
    <source>
        <dbReference type="SAM" id="Phobius"/>
    </source>
</evidence>
<dbReference type="RefSeq" id="WP_213160499.1">
    <property type="nucleotide sequence ID" value="NZ_CP058214.1"/>
</dbReference>
<accession>A0A7S8HCE0</accession>
<name>A0A7S8HCE0_9HYPH</name>
<evidence type="ECO:0000313" key="3">
    <source>
        <dbReference type="EMBL" id="QPC43138.1"/>
    </source>
</evidence>
<dbReference type="AlphaFoldDB" id="A0A7S8HCE0"/>
<dbReference type="Proteomes" id="UP000593594">
    <property type="component" value="Chromosome"/>
</dbReference>
<evidence type="ECO:0000313" key="4">
    <source>
        <dbReference type="Proteomes" id="UP000593594"/>
    </source>
</evidence>
<protein>
    <recommendedName>
        <fullName evidence="5">Capsule biosynthesis protein</fullName>
    </recommendedName>
</protein>
<reference evidence="3 4" key="1">
    <citation type="submission" date="2020-06" db="EMBL/GenBank/DDBJ databases">
        <title>Genome sequence of 2 isolates from Red Sea Mangroves.</title>
        <authorList>
            <person name="Sefrji F."/>
            <person name="Michoud G."/>
            <person name="Merlino G."/>
            <person name="Daffonchio D."/>
        </authorList>
    </citation>
    <scope>NUCLEOTIDE SEQUENCE [LARGE SCALE GENOMIC DNA]</scope>
    <source>
        <strain evidence="3 4">R1DC25</strain>
    </source>
</reference>
<feature type="coiled-coil region" evidence="1">
    <location>
        <begin position="194"/>
        <end position="221"/>
    </location>
</feature>
<organism evidence="3 4">
    <name type="scientific">Kaustia mangrovi</name>
    <dbReference type="NCBI Taxonomy" id="2593653"/>
    <lineage>
        <taxon>Bacteria</taxon>
        <taxon>Pseudomonadati</taxon>
        <taxon>Pseudomonadota</taxon>
        <taxon>Alphaproteobacteria</taxon>
        <taxon>Hyphomicrobiales</taxon>
        <taxon>Parvibaculaceae</taxon>
        <taxon>Kaustia</taxon>
    </lineage>
</organism>
<dbReference type="PANTHER" id="PTHR32309:SF13">
    <property type="entry name" value="FERRIC ENTEROBACTIN TRANSPORT PROTEIN FEPE"/>
    <property type="match status" value="1"/>
</dbReference>
<gene>
    <name evidence="3" type="ORF">HW532_10815</name>
</gene>
<feature type="transmembrane region" description="Helical" evidence="2">
    <location>
        <begin position="26"/>
        <end position="46"/>
    </location>
</feature>
<keyword evidence="2" id="KW-0472">Membrane</keyword>
<dbReference type="GO" id="GO:0004713">
    <property type="term" value="F:protein tyrosine kinase activity"/>
    <property type="evidence" value="ECO:0007669"/>
    <property type="project" value="TreeGrafter"/>
</dbReference>
<keyword evidence="1" id="KW-0175">Coiled coil</keyword>
<feature type="transmembrane region" description="Helical" evidence="2">
    <location>
        <begin position="356"/>
        <end position="379"/>
    </location>
</feature>
<dbReference type="PANTHER" id="PTHR32309">
    <property type="entry name" value="TYROSINE-PROTEIN KINASE"/>
    <property type="match status" value="1"/>
</dbReference>
<proteinExistence type="predicted"/>
<sequence length="383" mass="42296">MLQKIQAPPTILERVPLDPARLVHNLTNAVLFIAIVVVPVLVIAAYETLIASDRYESTATMIITEERPAATSAIDLSLLGLPNSAADKDALVVQAYAESGDMLTYLDRTLGIRAHYADGSIDTISRLSSDASFEDFLSYFNDYLTVSYDSESKLLTIAVQAFDAAFAKAVLDATIARSQEFIDRLNDQVSGEQIRFFENELARAETKLRSAKAELVRFQQDNRIYSTEGEGETIMSTITGLEQELARTRSELSAKLTVLPESSPQIQSLETRIAALEKQIAQEKQRLSGTGGQSLSEIDSRFREIQLNLEFLSNAYKSTLSALEQARIEASRKLKFLIVVTTPSIADESEYPDRPYIVATATLICLMVFGIVSLVIAIIREHA</sequence>
<dbReference type="KEGG" id="kmn:HW532_10815"/>